<feature type="domain" description="EAL" evidence="1">
    <location>
        <begin position="1"/>
        <end position="241"/>
    </location>
</feature>
<evidence type="ECO:0000259" key="1">
    <source>
        <dbReference type="PROSITE" id="PS50883"/>
    </source>
</evidence>
<evidence type="ECO:0000313" key="3">
    <source>
        <dbReference type="Proteomes" id="UP000308230"/>
    </source>
</evidence>
<dbReference type="Proteomes" id="UP000308230">
    <property type="component" value="Unassembled WGS sequence"/>
</dbReference>
<dbReference type="InterPro" id="IPR035919">
    <property type="entry name" value="EAL_sf"/>
</dbReference>
<accession>A0A5R9F0U4</accession>
<proteinExistence type="predicted"/>
<dbReference type="GO" id="GO:0071111">
    <property type="term" value="F:cyclic-guanylate-specific phosphodiesterase activity"/>
    <property type="evidence" value="ECO:0007669"/>
    <property type="project" value="InterPro"/>
</dbReference>
<evidence type="ECO:0000313" key="2">
    <source>
        <dbReference type="EMBL" id="TLS37252.1"/>
    </source>
</evidence>
<dbReference type="SMART" id="SM00052">
    <property type="entry name" value="EAL"/>
    <property type="match status" value="1"/>
</dbReference>
<reference evidence="2 3" key="1">
    <citation type="submission" date="2019-04" db="EMBL/GenBank/DDBJ databases">
        <title>Bacillus caeni sp. nov., a bacterium isolated from mangrove sediment.</title>
        <authorList>
            <person name="Huang H."/>
            <person name="Mo K."/>
            <person name="Hu Y."/>
        </authorList>
    </citation>
    <scope>NUCLEOTIDE SEQUENCE [LARGE SCALE GENOMIC DNA]</scope>
    <source>
        <strain evidence="2 3">HB172195</strain>
    </source>
</reference>
<dbReference type="RefSeq" id="WP_138126754.1">
    <property type="nucleotide sequence ID" value="NZ_SWLG01000007.1"/>
</dbReference>
<dbReference type="SUPFAM" id="SSF141868">
    <property type="entry name" value="EAL domain-like"/>
    <property type="match status" value="1"/>
</dbReference>
<dbReference type="AlphaFoldDB" id="A0A5R9F0U4"/>
<gene>
    <name evidence="2" type="ORF">FCL54_12060</name>
</gene>
<dbReference type="CDD" id="cd01948">
    <property type="entry name" value="EAL"/>
    <property type="match status" value="1"/>
</dbReference>
<dbReference type="PANTHER" id="PTHR33121">
    <property type="entry name" value="CYCLIC DI-GMP PHOSPHODIESTERASE PDEF"/>
    <property type="match status" value="1"/>
</dbReference>
<protein>
    <submittedName>
        <fullName evidence="2">EAL domain-containing protein</fullName>
    </submittedName>
</protein>
<dbReference type="InterPro" id="IPR001633">
    <property type="entry name" value="EAL_dom"/>
</dbReference>
<dbReference type="InterPro" id="IPR050706">
    <property type="entry name" value="Cyclic-di-GMP_PDE-like"/>
</dbReference>
<dbReference type="PANTHER" id="PTHR33121:SF76">
    <property type="entry name" value="SIGNALING PROTEIN"/>
    <property type="match status" value="1"/>
</dbReference>
<comment type="caution">
    <text evidence="2">The sequence shown here is derived from an EMBL/GenBank/DDBJ whole genome shotgun (WGS) entry which is preliminary data.</text>
</comment>
<dbReference type="Pfam" id="PF00563">
    <property type="entry name" value="EAL"/>
    <property type="match status" value="1"/>
</dbReference>
<dbReference type="PROSITE" id="PS50883">
    <property type="entry name" value="EAL"/>
    <property type="match status" value="1"/>
</dbReference>
<keyword evidence="3" id="KW-1185">Reference proteome</keyword>
<sequence>MNDAELKLLIENREFHHVFQPIRNLSDRSVFGYEFLIRTSKFENPEALFTYAKNKNMLIDLDIAAIFNAYITFESYQQEFMNARLFINIYPSTLTDPDFLNVLESLQSLKAISHVKNEHVVFEINGSEDIPDFSALKKVVALLKQNNYLVALDNVGEGRSSLRASLELEPHFVKLDRYFSKDLANSEKKQKLIKSLLGFFDGKTTTLVVEGFEEGCDVAAAKEIGVQLGQGYLLGRPKLSP</sequence>
<name>A0A5R9F0U4_9BACL</name>
<dbReference type="OrthoDB" id="581425at2"/>
<organism evidence="2 3">
    <name type="scientific">Exobacillus caeni</name>
    <dbReference type="NCBI Taxonomy" id="2574798"/>
    <lineage>
        <taxon>Bacteria</taxon>
        <taxon>Bacillati</taxon>
        <taxon>Bacillota</taxon>
        <taxon>Bacilli</taxon>
        <taxon>Bacillales</taxon>
        <taxon>Guptibacillaceae</taxon>
        <taxon>Exobacillus</taxon>
    </lineage>
</organism>
<dbReference type="Gene3D" id="3.20.20.450">
    <property type="entry name" value="EAL domain"/>
    <property type="match status" value="1"/>
</dbReference>
<dbReference type="EMBL" id="SWLG01000007">
    <property type="protein sequence ID" value="TLS37252.1"/>
    <property type="molecule type" value="Genomic_DNA"/>
</dbReference>